<dbReference type="GeneID" id="113410018"/>
<dbReference type="FunFam" id="3.40.50.720:FF:000447">
    <property type="entry name" value="NADP dependent oxidoreductase domain containing 1"/>
    <property type="match status" value="1"/>
</dbReference>
<accession>A0A6J1TUF3</accession>
<evidence type="ECO:0000259" key="5">
    <source>
        <dbReference type="Pfam" id="PF03807"/>
    </source>
</evidence>
<keyword evidence="2" id="KW-0560">Oxidoreductase</keyword>
<name>A0A6J1TUF3_9SAUR</name>
<dbReference type="RefSeq" id="XP_026520148.1">
    <property type="nucleotide sequence ID" value="XM_026664363.1"/>
</dbReference>
<dbReference type="SUPFAM" id="SSF51735">
    <property type="entry name" value="NAD(P)-binding Rossmann-fold domains"/>
    <property type="match status" value="1"/>
</dbReference>
<evidence type="ECO:0000256" key="3">
    <source>
        <dbReference type="ARBA" id="ARBA00054560"/>
    </source>
</evidence>
<dbReference type="KEGG" id="nss:113410018"/>
<protein>
    <recommendedName>
        <fullName evidence="4">NADP-dependent oxidoreductase domain-containing protein 1</fullName>
    </recommendedName>
</protein>
<dbReference type="Pfam" id="PF03807">
    <property type="entry name" value="F420_oxidored"/>
    <property type="match status" value="1"/>
</dbReference>
<organism evidence="6 7">
    <name type="scientific">Notechis scutatus</name>
    <name type="common">mainland tiger snake</name>
    <dbReference type="NCBI Taxonomy" id="8663"/>
    <lineage>
        <taxon>Eukaryota</taxon>
        <taxon>Metazoa</taxon>
        <taxon>Chordata</taxon>
        <taxon>Craniata</taxon>
        <taxon>Vertebrata</taxon>
        <taxon>Euteleostomi</taxon>
        <taxon>Lepidosauria</taxon>
        <taxon>Squamata</taxon>
        <taxon>Bifurcata</taxon>
        <taxon>Unidentata</taxon>
        <taxon>Episquamata</taxon>
        <taxon>Toxicofera</taxon>
        <taxon>Serpentes</taxon>
        <taxon>Colubroidea</taxon>
        <taxon>Elapidae</taxon>
        <taxon>Hydrophiinae</taxon>
        <taxon>Notechis</taxon>
    </lineage>
</organism>
<sequence length="415" mass="46100">MQWMATIRWSNKSDFYYNFSCSQQTIEMANIMANLKTFQPEYGIGTNEPLFRLRSCAKGLMVNACAHALFFCKLLNATKQKEDNCGDVPAGSQASKDNQILKIGIIGGGHLGKQLARTLLHLGAISGKNIQISTRRPETLLEFHKLGVECVYNNKQLISWADVAFLCCLPCHLPHICSEIHDSLKNTCIIYSLVTAIPLDRLKQLMSSCSILRPQYKCSENSSFSLWEANRTVLEALKDTAVIQATCPCNSKSEIAVNMKWLAAVFYTALNSYTEQHLSYTKALGLLNQVCFCEGNATTSSPFLVCEHFINQAFASSLAADDSFPWFDITTVQLKDSPLSQSLETNTSLQEFIASSYFNMITALAKKSEDLTTSMTKKIPLSAVLLKPTKSLVFQIDEMSAKKTEETSSTDSEDL</sequence>
<evidence type="ECO:0000313" key="6">
    <source>
        <dbReference type="Proteomes" id="UP000504612"/>
    </source>
</evidence>
<dbReference type="GO" id="GO:0055129">
    <property type="term" value="P:L-proline biosynthetic process"/>
    <property type="evidence" value="ECO:0007669"/>
    <property type="project" value="TreeGrafter"/>
</dbReference>
<gene>
    <name evidence="7" type="primary">NOXRED1</name>
</gene>
<evidence type="ECO:0000256" key="4">
    <source>
        <dbReference type="ARBA" id="ARBA00072230"/>
    </source>
</evidence>
<reference evidence="7" key="1">
    <citation type="submission" date="2025-08" db="UniProtKB">
        <authorList>
            <consortium name="RefSeq"/>
        </authorList>
    </citation>
    <scope>IDENTIFICATION</scope>
</reference>
<proteinExistence type="inferred from homology"/>
<dbReference type="GO" id="GO:0004735">
    <property type="term" value="F:pyrroline-5-carboxylate reductase activity"/>
    <property type="evidence" value="ECO:0007669"/>
    <property type="project" value="TreeGrafter"/>
</dbReference>
<comment type="similarity">
    <text evidence="1">Belongs to the pyrroline-5-carboxylate reductase family.</text>
</comment>
<feature type="domain" description="Pyrroline-5-carboxylate reductase catalytic N-terminal" evidence="5">
    <location>
        <begin position="102"/>
        <end position="190"/>
    </location>
</feature>
<dbReference type="CTD" id="122945"/>
<dbReference type="PANTHER" id="PTHR11645:SF58">
    <property type="entry name" value="NADP-DEPENDENT OXIDOREDUCTASE DOMAIN-CONTAINING PROTEIN 1"/>
    <property type="match status" value="1"/>
</dbReference>
<dbReference type="AlphaFoldDB" id="A0A6J1TUF3"/>
<evidence type="ECO:0000256" key="2">
    <source>
        <dbReference type="ARBA" id="ARBA00023002"/>
    </source>
</evidence>
<evidence type="ECO:0000313" key="7">
    <source>
        <dbReference type="RefSeq" id="XP_026520148.1"/>
    </source>
</evidence>
<dbReference type="InterPro" id="IPR028939">
    <property type="entry name" value="P5C_Rdtase_cat_N"/>
</dbReference>
<dbReference type="Proteomes" id="UP000504612">
    <property type="component" value="Unplaced"/>
</dbReference>
<dbReference type="Gene3D" id="3.40.50.720">
    <property type="entry name" value="NAD(P)-binding Rossmann-like Domain"/>
    <property type="match status" value="1"/>
</dbReference>
<keyword evidence="6" id="KW-1185">Reference proteome</keyword>
<dbReference type="InterPro" id="IPR036291">
    <property type="entry name" value="NAD(P)-bd_dom_sf"/>
</dbReference>
<comment type="function">
    <text evidence="3">Probable oxidoreductase.</text>
</comment>
<dbReference type="PANTHER" id="PTHR11645">
    <property type="entry name" value="PYRROLINE-5-CARBOXYLATE REDUCTASE"/>
    <property type="match status" value="1"/>
</dbReference>
<evidence type="ECO:0000256" key="1">
    <source>
        <dbReference type="ARBA" id="ARBA00005525"/>
    </source>
</evidence>